<accession>A0A412TS66</accession>
<comment type="caution">
    <text evidence="3">The sequence shown here is derived from an EMBL/GenBank/DDBJ whole genome shotgun (WGS) entry which is preliminary data.</text>
</comment>
<protein>
    <recommendedName>
        <fullName evidence="5">Major fimbrial subunit protein N-terminal domain-containing protein</fullName>
    </recommendedName>
</protein>
<keyword evidence="1" id="KW-0732">Signal</keyword>
<organism evidence="3 4">
    <name type="scientific">Odoribacter splanchnicus</name>
    <dbReference type="NCBI Taxonomy" id="28118"/>
    <lineage>
        <taxon>Bacteria</taxon>
        <taxon>Pseudomonadati</taxon>
        <taxon>Bacteroidota</taxon>
        <taxon>Bacteroidia</taxon>
        <taxon>Bacteroidales</taxon>
        <taxon>Odoribacteraceae</taxon>
        <taxon>Odoribacter</taxon>
    </lineage>
</organism>
<dbReference type="EMBL" id="JAQMRD010000019">
    <property type="protein sequence ID" value="MDB9224074.1"/>
    <property type="molecule type" value="Genomic_DNA"/>
</dbReference>
<dbReference type="Proteomes" id="UP001212263">
    <property type="component" value="Unassembled WGS sequence"/>
</dbReference>
<evidence type="ECO:0000256" key="1">
    <source>
        <dbReference type="SAM" id="SignalP"/>
    </source>
</evidence>
<reference evidence="2" key="2">
    <citation type="submission" date="2023-01" db="EMBL/GenBank/DDBJ databases">
        <title>Human gut microbiome strain richness.</title>
        <authorList>
            <person name="Chen-Liaw A."/>
        </authorList>
    </citation>
    <scope>NUCLEOTIDE SEQUENCE</scope>
    <source>
        <strain evidence="2">RTP21484st1_B7_RTP21484_190118</strain>
    </source>
</reference>
<dbReference type="GO" id="GO:0008237">
    <property type="term" value="F:metallopeptidase activity"/>
    <property type="evidence" value="ECO:0007669"/>
    <property type="project" value="InterPro"/>
</dbReference>
<feature type="chain" id="PRO_5019153772" description="Major fimbrial subunit protein N-terminal domain-containing protein" evidence="1">
    <location>
        <begin position="25"/>
        <end position="449"/>
    </location>
</feature>
<evidence type="ECO:0000313" key="3">
    <source>
        <dbReference type="EMBL" id="RGU56411.1"/>
    </source>
</evidence>
<name>A0A412TS66_9BACT</name>
<gene>
    <name evidence="3" type="ORF">DWW57_09135</name>
    <name evidence="2" type="ORF">PN645_13795</name>
</gene>
<dbReference type="EMBL" id="QRYC01000010">
    <property type="protein sequence ID" value="RGU56411.1"/>
    <property type="molecule type" value="Genomic_DNA"/>
</dbReference>
<feature type="signal peptide" evidence="1">
    <location>
        <begin position="1"/>
        <end position="24"/>
    </location>
</feature>
<proteinExistence type="predicted"/>
<dbReference type="InterPro" id="IPR024079">
    <property type="entry name" value="MetalloPept_cat_dom_sf"/>
</dbReference>
<dbReference type="PROSITE" id="PS51257">
    <property type="entry name" value="PROKAR_LIPOPROTEIN"/>
    <property type="match status" value="1"/>
</dbReference>
<dbReference type="Gene3D" id="3.40.390.10">
    <property type="entry name" value="Collagenase (Catalytic Domain)"/>
    <property type="match status" value="1"/>
</dbReference>
<dbReference type="AlphaFoldDB" id="A0A412TS66"/>
<evidence type="ECO:0000313" key="4">
    <source>
        <dbReference type="Proteomes" id="UP000284243"/>
    </source>
</evidence>
<reference evidence="3 4" key="1">
    <citation type="submission" date="2018-08" db="EMBL/GenBank/DDBJ databases">
        <title>A genome reference for cultivated species of the human gut microbiota.</title>
        <authorList>
            <person name="Zou Y."/>
            <person name="Xue W."/>
            <person name="Luo G."/>
        </authorList>
    </citation>
    <scope>NUCLEOTIDE SEQUENCE [LARGE SCALE GENOMIC DNA]</scope>
    <source>
        <strain evidence="3 4">AF16-14</strain>
    </source>
</reference>
<evidence type="ECO:0008006" key="5">
    <source>
        <dbReference type="Google" id="ProtNLM"/>
    </source>
</evidence>
<dbReference type="RefSeq" id="WP_022161515.1">
    <property type="nucleotide sequence ID" value="NZ_CABJFF010000012.1"/>
</dbReference>
<sequence>MKFKNIFFSLLGGMLIGACTPNEADVYLNPVKPADIKILELMADHETLLPDGEAEMNFRIMAYGIKEIKVMKKYETSDSLSYTEVLDTLVYQIPDDELPAGYLAVYDEQGNKVENNVFSTTRTDWDVLRFYAQGGDLKSNVLEIKRRDLPDPNEYQEIVYPVIFHLLVPPANARPSYSISVEKLQEKLDRVNNIFNGLISKNPNGGNAKIVFKLAEYDQNGNLLAEKGKEVINLSSDMNKTAYEQFINTPGRIWDPNRYLNIFVAKYADGWTSTGAYTYIAVPPTVIQKGQEAIPGITATEVESFTAADVTDYKDVAILLNYEGVLNVNSMEKNDATELATIFGYYLGLKTMQYSESYNWETGENENNLIDGDTDFCPDTYFYDPLNNFTIFKTEKAEGKRYTSFNIMEGNSRKNSITVDQARRMRMVTDRCPSRWSYKSNWAFNGKHD</sequence>
<evidence type="ECO:0000313" key="2">
    <source>
        <dbReference type="EMBL" id="MDB9224074.1"/>
    </source>
</evidence>
<dbReference type="Proteomes" id="UP000284243">
    <property type="component" value="Unassembled WGS sequence"/>
</dbReference>